<evidence type="ECO:0000256" key="9">
    <source>
        <dbReference type="RuleBase" id="RU003357"/>
    </source>
</evidence>
<evidence type="ECO:0000256" key="2">
    <source>
        <dbReference type="ARBA" id="ARBA00022448"/>
    </source>
</evidence>
<keyword evidence="5 9" id="KW-0798">TonB box</keyword>
<dbReference type="PROSITE" id="PS52016">
    <property type="entry name" value="TONB_DEPENDENT_REC_3"/>
    <property type="match status" value="1"/>
</dbReference>
<name>A0A845PW74_9FLAO</name>
<dbReference type="PANTHER" id="PTHR30069">
    <property type="entry name" value="TONB-DEPENDENT OUTER MEMBRANE RECEPTOR"/>
    <property type="match status" value="1"/>
</dbReference>
<dbReference type="InterPro" id="IPR012910">
    <property type="entry name" value="Plug_dom"/>
</dbReference>
<keyword evidence="4 8" id="KW-0812">Transmembrane</keyword>
<keyword evidence="7 8" id="KW-0998">Cell outer membrane</keyword>
<evidence type="ECO:0000256" key="3">
    <source>
        <dbReference type="ARBA" id="ARBA00022452"/>
    </source>
</evidence>
<dbReference type="SUPFAM" id="SSF56935">
    <property type="entry name" value="Porins"/>
    <property type="match status" value="1"/>
</dbReference>
<reference evidence="12 13" key="1">
    <citation type="submission" date="2019-11" db="EMBL/GenBank/DDBJ databases">
        <title>Characterization of Elizabethkingia argenteiflava sp. nov., isolated from inner surface of Soybean Pods.</title>
        <authorList>
            <person name="Mo S."/>
        </authorList>
    </citation>
    <scope>NUCLEOTIDE SEQUENCE [LARGE SCALE GENOMIC DNA]</scope>
    <source>
        <strain evidence="12 13">YB22</strain>
    </source>
</reference>
<dbReference type="InterPro" id="IPR037066">
    <property type="entry name" value="Plug_dom_sf"/>
</dbReference>
<keyword evidence="2 8" id="KW-0813">Transport</keyword>
<evidence type="ECO:0000256" key="8">
    <source>
        <dbReference type="PROSITE-ProRule" id="PRU01360"/>
    </source>
</evidence>
<dbReference type="GO" id="GO:0044718">
    <property type="term" value="P:siderophore transmembrane transport"/>
    <property type="evidence" value="ECO:0007669"/>
    <property type="project" value="TreeGrafter"/>
</dbReference>
<gene>
    <name evidence="12" type="ORF">GNY06_04665</name>
</gene>
<feature type="domain" description="TonB-dependent receptor plug" evidence="11">
    <location>
        <begin position="58"/>
        <end position="142"/>
    </location>
</feature>
<evidence type="ECO:0000256" key="7">
    <source>
        <dbReference type="ARBA" id="ARBA00023237"/>
    </source>
</evidence>
<evidence type="ECO:0000256" key="1">
    <source>
        <dbReference type="ARBA" id="ARBA00004571"/>
    </source>
</evidence>
<sequence>MLSNRNIAMAAFFSLSSPLIFGQVTDSLIPKNIEIVRIIKHQSNKKIMSSPTGILDHDAGNLLNNLPEIGGRKIAGSYATDPVLRGFKFEQLNIISDGSITSIQACPSRMDPPTSQINLNLVKEVEIYKGPYQFRFGNAFGGSINFVSVAPEFTSKPEFSGRLATAYESNKATYRNEILTRFFGPKFNWDLSGSYQKGDDYKDGHGKRVPSAFERYNMGSRISYLWNKQHLSTAQITTNQARDVKFATGMMDLMKDNTWLYVLKHDIRPQNSILKNLSLSGFLSSVDHTMGTQDKSMISRIKSTSAGGRTELKMQWDKNLLYSGVDFRHDAEKNIPQGMTLHHHMGHHMSMGHNNPWQNGQINRMGWFHEFQRKWNHNKITASYRMDYSHAAANTPTHFFMMKYGEHLSSHQTTNSFSLSYNRILDPHQQISILIGRGERSASITERYINFFPLGNDNYQYIGNPYLKPEKNYQVDWVYSYQHPAMNIQLDVFYSHLKDFISSEITKAIKPTSMRSKGVREFTNIGKAYKTGIEGSVQWKITRYLNAEMAAAYTYAQNKSQGIPLPEIAPLDTRFRMESQLKRFKLGAEIRYVGSQRRVNPLFGERSTQDFTILNIDAHVEIFKNFTAFLQFKNVFNKAYTEYLNKSTYTSGYTERFLSPGRNFSITCSYHF</sequence>
<comment type="similarity">
    <text evidence="8 9">Belongs to the TonB-dependent receptor family.</text>
</comment>
<evidence type="ECO:0000256" key="5">
    <source>
        <dbReference type="ARBA" id="ARBA00023077"/>
    </source>
</evidence>
<proteinExistence type="inferred from homology"/>
<dbReference type="Gene3D" id="2.170.130.10">
    <property type="entry name" value="TonB-dependent receptor, plug domain"/>
    <property type="match status" value="1"/>
</dbReference>
<dbReference type="GO" id="GO:0015344">
    <property type="term" value="F:siderophore uptake transmembrane transporter activity"/>
    <property type="evidence" value="ECO:0007669"/>
    <property type="project" value="TreeGrafter"/>
</dbReference>
<dbReference type="AlphaFoldDB" id="A0A845PW74"/>
<keyword evidence="13" id="KW-1185">Reference proteome</keyword>
<accession>A0A845PW74</accession>
<dbReference type="Pfam" id="PF07715">
    <property type="entry name" value="Plug"/>
    <property type="match status" value="1"/>
</dbReference>
<dbReference type="InterPro" id="IPR000531">
    <property type="entry name" value="Beta-barrel_TonB"/>
</dbReference>
<dbReference type="RefSeq" id="WP_166519025.1">
    <property type="nucleotide sequence ID" value="NZ_JAAABJ010000400.1"/>
</dbReference>
<dbReference type="GO" id="GO:0009279">
    <property type="term" value="C:cell outer membrane"/>
    <property type="evidence" value="ECO:0007669"/>
    <property type="project" value="UniProtKB-SubCell"/>
</dbReference>
<evidence type="ECO:0000259" key="10">
    <source>
        <dbReference type="Pfam" id="PF00593"/>
    </source>
</evidence>
<evidence type="ECO:0000259" key="11">
    <source>
        <dbReference type="Pfam" id="PF07715"/>
    </source>
</evidence>
<protein>
    <submittedName>
        <fullName evidence="12">TonB-dependent receptor</fullName>
    </submittedName>
</protein>
<feature type="domain" description="TonB-dependent receptor-like beta-barrel" evidence="10">
    <location>
        <begin position="199"/>
        <end position="635"/>
    </location>
</feature>
<evidence type="ECO:0000256" key="4">
    <source>
        <dbReference type="ARBA" id="ARBA00022692"/>
    </source>
</evidence>
<dbReference type="Proteomes" id="UP000553459">
    <property type="component" value="Unassembled WGS sequence"/>
</dbReference>
<evidence type="ECO:0000313" key="13">
    <source>
        <dbReference type="Proteomes" id="UP000553459"/>
    </source>
</evidence>
<dbReference type="Pfam" id="PF00593">
    <property type="entry name" value="TonB_dep_Rec_b-barrel"/>
    <property type="match status" value="1"/>
</dbReference>
<dbReference type="Gene3D" id="2.40.170.20">
    <property type="entry name" value="TonB-dependent receptor, beta-barrel domain"/>
    <property type="match status" value="1"/>
</dbReference>
<dbReference type="PANTHER" id="PTHR30069:SF49">
    <property type="entry name" value="OUTER MEMBRANE PROTEIN C"/>
    <property type="match status" value="1"/>
</dbReference>
<dbReference type="InterPro" id="IPR039426">
    <property type="entry name" value="TonB-dep_rcpt-like"/>
</dbReference>
<evidence type="ECO:0000256" key="6">
    <source>
        <dbReference type="ARBA" id="ARBA00023136"/>
    </source>
</evidence>
<keyword evidence="3 8" id="KW-1134">Transmembrane beta strand</keyword>
<comment type="subcellular location">
    <subcellularLocation>
        <location evidence="1 8">Cell outer membrane</location>
        <topology evidence="1 8">Multi-pass membrane protein</topology>
    </subcellularLocation>
</comment>
<dbReference type="EMBL" id="JAAABJ010000400">
    <property type="protein sequence ID" value="NAW50707.1"/>
    <property type="molecule type" value="Genomic_DNA"/>
</dbReference>
<dbReference type="InterPro" id="IPR036942">
    <property type="entry name" value="Beta-barrel_TonB_sf"/>
</dbReference>
<evidence type="ECO:0000313" key="12">
    <source>
        <dbReference type="EMBL" id="NAW50707.1"/>
    </source>
</evidence>
<organism evidence="12 13">
    <name type="scientific">Elizabethkingia argenteiflava</name>
    <dbReference type="NCBI Taxonomy" id="2681556"/>
    <lineage>
        <taxon>Bacteria</taxon>
        <taxon>Pseudomonadati</taxon>
        <taxon>Bacteroidota</taxon>
        <taxon>Flavobacteriia</taxon>
        <taxon>Flavobacteriales</taxon>
        <taxon>Weeksellaceae</taxon>
        <taxon>Elizabethkingia</taxon>
    </lineage>
</organism>
<comment type="caution">
    <text evidence="12">The sequence shown here is derived from an EMBL/GenBank/DDBJ whole genome shotgun (WGS) entry which is preliminary data.</text>
</comment>
<keyword evidence="6 8" id="KW-0472">Membrane</keyword>
<keyword evidence="12" id="KW-0675">Receptor</keyword>